<reference evidence="8" key="1">
    <citation type="submission" date="2016-08" db="EMBL/GenBank/DDBJ databases">
        <authorList>
            <person name="Seilhamer J.J."/>
        </authorList>
    </citation>
    <scope>NUCLEOTIDE SEQUENCE</scope>
    <source>
        <strain evidence="8">86</strain>
    </source>
</reference>
<comment type="subunit">
    <text evidence="5 6">The basal body constitutes a major portion of the flagellar organelle and consists of four rings (L,P,S, and M) mounted on a central rod. The rod consists of about 26 subunits of FlgG in the distal portion, and FlgB, FlgC and FlgF are thought to build up the proximal portion of the rod with about 6 subunits each.</text>
</comment>
<organism evidence="8">
    <name type="scientific">uncultured Pleomorphomonas sp</name>
    <dbReference type="NCBI Taxonomy" id="442121"/>
    <lineage>
        <taxon>Bacteria</taxon>
        <taxon>Pseudomonadati</taxon>
        <taxon>Pseudomonadota</taxon>
        <taxon>Alphaproteobacteria</taxon>
        <taxon>Hyphomicrobiales</taxon>
        <taxon>Pleomorphomonadaceae</taxon>
        <taxon>Pleomorphomonas</taxon>
        <taxon>environmental samples</taxon>
    </lineage>
</organism>
<dbReference type="GO" id="GO:0071978">
    <property type="term" value="P:bacterial-type flagellum-dependent swarming motility"/>
    <property type="evidence" value="ECO:0007669"/>
    <property type="project" value="TreeGrafter"/>
</dbReference>
<comment type="subcellular location">
    <subcellularLocation>
        <location evidence="1 6">Bacterial flagellum basal body</location>
    </subcellularLocation>
</comment>
<evidence type="ECO:0000256" key="1">
    <source>
        <dbReference type="ARBA" id="ARBA00004117"/>
    </source>
</evidence>
<dbReference type="InterPro" id="IPR006299">
    <property type="entry name" value="FlgC"/>
</dbReference>
<feature type="domain" description="Flagellar basal-body/hook protein C-terminal" evidence="7">
    <location>
        <begin position="89"/>
        <end position="132"/>
    </location>
</feature>
<proteinExistence type="inferred from homology"/>
<evidence type="ECO:0000259" key="7">
    <source>
        <dbReference type="Pfam" id="PF06429"/>
    </source>
</evidence>
<evidence type="ECO:0000256" key="4">
    <source>
        <dbReference type="ARBA" id="ARBA00023143"/>
    </source>
</evidence>
<evidence type="ECO:0000256" key="3">
    <source>
        <dbReference type="ARBA" id="ARBA00017941"/>
    </source>
</evidence>
<keyword evidence="8" id="KW-0966">Cell projection</keyword>
<dbReference type="AlphaFoldDB" id="A0A212L595"/>
<dbReference type="Pfam" id="PF06429">
    <property type="entry name" value="Flg_bbr_C"/>
    <property type="match status" value="1"/>
</dbReference>
<keyword evidence="8" id="KW-0282">Flagellum</keyword>
<dbReference type="GO" id="GO:0030694">
    <property type="term" value="C:bacterial-type flagellum basal body, rod"/>
    <property type="evidence" value="ECO:0007669"/>
    <property type="project" value="UniProtKB-UniRule"/>
</dbReference>
<gene>
    <name evidence="8" type="primary">flgC</name>
    <name evidence="8" type="ORF">KL86PLE_100673</name>
</gene>
<dbReference type="EMBL" id="FMJD01000002">
    <property type="protein sequence ID" value="SCM72696.1"/>
    <property type="molecule type" value="Genomic_DNA"/>
</dbReference>
<dbReference type="InterPro" id="IPR019776">
    <property type="entry name" value="Flagellar_basal_body_rod_CS"/>
</dbReference>
<dbReference type="InterPro" id="IPR010930">
    <property type="entry name" value="Flg_bb/hook_C_dom"/>
</dbReference>
<evidence type="ECO:0000256" key="2">
    <source>
        <dbReference type="ARBA" id="ARBA00009677"/>
    </source>
</evidence>
<keyword evidence="4 6" id="KW-0975">Bacterial flagellum</keyword>
<protein>
    <recommendedName>
        <fullName evidence="3 6">Flagellar basal-body rod protein FlgC</fullName>
    </recommendedName>
</protein>
<dbReference type="PANTHER" id="PTHR30435">
    <property type="entry name" value="FLAGELLAR PROTEIN"/>
    <property type="match status" value="1"/>
</dbReference>
<name>A0A212L595_9HYPH</name>
<keyword evidence="8" id="KW-0969">Cilium</keyword>
<dbReference type="PROSITE" id="PS00588">
    <property type="entry name" value="FLAGELLA_BB_ROD"/>
    <property type="match status" value="1"/>
</dbReference>
<sequence>MDFLKTLMISSAGLKVQTGRMRIIAENVANADSVASTPGGDPYRRQVPTVTSKFDKELGAEMVRLGKVVPDRSDFEVKYEPNSPAADATGNVKYPNVSPLVEMVDMQSAQRTYEANLNVVSSTRSMLQKTIDILRG</sequence>
<accession>A0A212L595</accession>
<evidence type="ECO:0000256" key="6">
    <source>
        <dbReference type="RuleBase" id="RU362062"/>
    </source>
</evidence>
<evidence type="ECO:0000313" key="8">
    <source>
        <dbReference type="EMBL" id="SCM72696.1"/>
    </source>
</evidence>
<comment type="similarity">
    <text evidence="2">Belongs to the flagella basal body rod proteins family.</text>
</comment>
<evidence type="ECO:0000256" key="5">
    <source>
        <dbReference type="ARBA" id="ARBA00025933"/>
    </source>
</evidence>
<dbReference type="RefSeq" id="WP_288199332.1">
    <property type="nucleotide sequence ID" value="NZ_LT608334.1"/>
</dbReference>
<dbReference type="PANTHER" id="PTHR30435:SF2">
    <property type="entry name" value="FLAGELLAR BASAL-BODY ROD PROTEIN FLGC"/>
    <property type="match status" value="1"/>
</dbReference>
<dbReference type="NCBIfam" id="TIGR01395">
    <property type="entry name" value="FlgC"/>
    <property type="match status" value="1"/>
</dbReference>